<evidence type="ECO:0000259" key="7">
    <source>
        <dbReference type="Pfam" id="PF02826"/>
    </source>
</evidence>
<dbReference type="AlphaFoldDB" id="A0A561BWZ1"/>
<dbReference type="PANTHER" id="PTHR43333">
    <property type="entry name" value="2-HACID_DH_C DOMAIN-CONTAINING PROTEIN"/>
    <property type="match status" value="1"/>
</dbReference>
<dbReference type="PRINTS" id="PR00411">
    <property type="entry name" value="PNDRDTASEI"/>
</dbReference>
<feature type="compositionally biased region" description="Gly residues" evidence="5">
    <location>
        <begin position="361"/>
        <end position="376"/>
    </location>
</feature>
<feature type="compositionally biased region" description="Low complexity" evidence="5">
    <location>
        <begin position="328"/>
        <end position="340"/>
    </location>
</feature>
<evidence type="ECO:0000313" key="9">
    <source>
        <dbReference type="Proteomes" id="UP000318380"/>
    </source>
</evidence>
<dbReference type="Pfam" id="PF00389">
    <property type="entry name" value="2-Hacid_dh"/>
    <property type="match status" value="1"/>
</dbReference>
<reference evidence="8 9" key="1">
    <citation type="submission" date="2019-06" db="EMBL/GenBank/DDBJ databases">
        <title>Sequencing the genomes of 1000 actinobacteria strains.</title>
        <authorList>
            <person name="Klenk H.-P."/>
        </authorList>
    </citation>
    <scope>NUCLEOTIDE SEQUENCE [LARGE SCALE GENOMIC DNA]</scope>
    <source>
        <strain evidence="8 9">DSM 24683</strain>
    </source>
</reference>
<dbReference type="SUPFAM" id="SSF52283">
    <property type="entry name" value="Formate/glycerate dehydrogenase catalytic domain-like"/>
    <property type="match status" value="1"/>
</dbReference>
<proteinExistence type="inferred from homology"/>
<protein>
    <submittedName>
        <fullName evidence="8">Phosphoglycerate dehydrogenase-like enzyme</fullName>
    </submittedName>
</protein>
<organism evidence="8 9">
    <name type="scientific">Kribbella amoyensis</name>
    <dbReference type="NCBI Taxonomy" id="996641"/>
    <lineage>
        <taxon>Bacteria</taxon>
        <taxon>Bacillati</taxon>
        <taxon>Actinomycetota</taxon>
        <taxon>Actinomycetes</taxon>
        <taxon>Propionibacteriales</taxon>
        <taxon>Kribbellaceae</taxon>
        <taxon>Kribbella</taxon>
    </lineage>
</organism>
<evidence type="ECO:0000256" key="2">
    <source>
        <dbReference type="ARBA" id="ARBA00023002"/>
    </source>
</evidence>
<feature type="domain" description="D-isomer specific 2-hydroxyacid dehydrogenase NAD-binding" evidence="7">
    <location>
        <begin position="109"/>
        <end position="282"/>
    </location>
</feature>
<evidence type="ECO:0000259" key="6">
    <source>
        <dbReference type="Pfam" id="PF00389"/>
    </source>
</evidence>
<comment type="caution">
    <text evidence="8">The sequence shown here is derived from an EMBL/GenBank/DDBJ whole genome shotgun (WGS) entry which is preliminary data.</text>
</comment>
<evidence type="ECO:0000256" key="3">
    <source>
        <dbReference type="ARBA" id="ARBA00023027"/>
    </source>
</evidence>
<sequence>MRSVVAVLCERATDRPPGLEDLESLGVVFRYCDAAGLAEAVRGARGLMLWDYFSTALRDVWPDAGSVEWIHVTAAGVDTLLFDELRDSDVVVTNAHGVFDRPIAEYVLGAVIAHAKDSRRGYEYQRRHEWRYRETRSVAGSRALVVGTGGIGREIARLLRAVGTEVRGVGRTARSGDPDFGEVVASSNLAGEVGWCDHLVLAVPLTEQTRGLVDSAVLAAMKPDAQLVNIARGPIVDNAALLAALEDGQLAGATLDVFDEEPLPADHPLWDAPNLTITAHMSGDVVGWREVLAAQFAENVRRWLADEPLLNVVDKKLGYVPGPVPPNASAGDASTADAAGPAGGRARAGRTGESGSEDSGRGGGGVGAGGIGVGWG</sequence>
<dbReference type="CDD" id="cd05300">
    <property type="entry name" value="2-Hacid_dh_1"/>
    <property type="match status" value="1"/>
</dbReference>
<evidence type="ECO:0000256" key="4">
    <source>
        <dbReference type="RuleBase" id="RU003719"/>
    </source>
</evidence>
<dbReference type="SUPFAM" id="SSF51735">
    <property type="entry name" value="NAD(P)-binding Rossmann-fold domains"/>
    <property type="match status" value="1"/>
</dbReference>
<dbReference type="Proteomes" id="UP000318380">
    <property type="component" value="Unassembled WGS sequence"/>
</dbReference>
<evidence type="ECO:0000256" key="1">
    <source>
        <dbReference type="ARBA" id="ARBA00005854"/>
    </source>
</evidence>
<feature type="region of interest" description="Disordered" evidence="5">
    <location>
        <begin position="324"/>
        <end position="376"/>
    </location>
</feature>
<name>A0A561BWZ1_9ACTN</name>
<dbReference type="InterPro" id="IPR036291">
    <property type="entry name" value="NAD(P)-bd_dom_sf"/>
</dbReference>
<dbReference type="EMBL" id="VIVK01000001">
    <property type="protein sequence ID" value="TWD83353.1"/>
    <property type="molecule type" value="Genomic_DNA"/>
</dbReference>
<keyword evidence="9" id="KW-1185">Reference proteome</keyword>
<accession>A0A561BWZ1</accession>
<dbReference type="GO" id="GO:0051287">
    <property type="term" value="F:NAD binding"/>
    <property type="evidence" value="ECO:0007669"/>
    <property type="project" value="InterPro"/>
</dbReference>
<dbReference type="InterPro" id="IPR006139">
    <property type="entry name" value="D-isomer_2_OHA_DH_cat_dom"/>
</dbReference>
<keyword evidence="2 4" id="KW-0560">Oxidoreductase</keyword>
<dbReference type="Gene3D" id="3.40.50.720">
    <property type="entry name" value="NAD(P)-binding Rossmann-like Domain"/>
    <property type="match status" value="2"/>
</dbReference>
<comment type="similarity">
    <text evidence="1 4">Belongs to the D-isomer specific 2-hydroxyacid dehydrogenase family.</text>
</comment>
<dbReference type="GO" id="GO:0016616">
    <property type="term" value="F:oxidoreductase activity, acting on the CH-OH group of donors, NAD or NADP as acceptor"/>
    <property type="evidence" value="ECO:0007669"/>
    <property type="project" value="InterPro"/>
</dbReference>
<dbReference type="Pfam" id="PF02826">
    <property type="entry name" value="2-Hacid_dh_C"/>
    <property type="match status" value="1"/>
</dbReference>
<dbReference type="PANTHER" id="PTHR43333:SF1">
    <property type="entry name" value="D-ISOMER SPECIFIC 2-HYDROXYACID DEHYDROGENASE NAD-BINDING DOMAIN-CONTAINING PROTEIN"/>
    <property type="match status" value="1"/>
</dbReference>
<evidence type="ECO:0000256" key="5">
    <source>
        <dbReference type="SAM" id="MobiDB-lite"/>
    </source>
</evidence>
<feature type="domain" description="D-isomer specific 2-hydroxyacid dehydrogenase catalytic" evidence="6">
    <location>
        <begin position="31"/>
        <end position="313"/>
    </location>
</feature>
<dbReference type="InterPro" id="IPR006140">
    <property type="entry name" value="D-isomer_DH_NAD-bd"/>
</dbReference>
<evidence type="ECO:0000313" key="8">
    <source>
        <dbReference type="EMBL" id="TWD83353.1"/>
    </source>
</evidence>
<gene>
    <name evidence="8" type="ORF">FB561_4515</name>
</gene>
<keyword evidence="3" id="KW-0520">NAD</keyword>